<dbReference type="EMBL" id="CP159925">
    <property type="protein sequence ID" value="XCO76001.1"/>
    <property type="molecule type" value="Genomic_DNA"/>
</dbReference>
<name>A0AAU8MUM3_9GAMM</name>
<dbReference type="Pfam" id="PF09932">
    <property type="entry name" value="DUF2164"/>
    <property type="match status" value="1"/>
</dbReference>
<organism evidence="2">
    <name type="scientific">Lysobacter firmicutimachus</name>
    <dbReference type="NCBI Taxonomy" id="1792846"/>
    <lineage>
        <taxon>Bacteria</taxon>
        <taxon>Pseudomonadati</taxon>
        <taxon>Pseudomonadota</taxon>
        <taxon>Gammaproteobacteria</taxon>
        <taxon>Lysobacterales</taxon>
        <taxon>Lysobacteraceae</taxon>
        <taxon>Lysobacter</taxon>
    </lineage>
</organism>
<reference evidence="1 3" key="1">
    <citation type="submission" date="2024-02" db="EMBL/GenBank/DDBJ databases">
        <title>Lysobacter Genome Sequencing and Mining.</title>
        <authorList>
            <person name="Bierman J."/>
            <person name="Walker M.C."/>
        </authorList>
    </citation>
    <scope>NUCLEOTIDE SEQUENCE [LARGE SCALE GENOMIC DNA]</scope>
    <source>
        <strain evidence="1 3">PB6250</strain>
    </source>
</reference>
<dbReference type="RefSeq" id="WP_064747969.1">
    <property type="nucleotide sequence ID" value="NZ_CP159925.1"/>
</dbReference>
<evidence type="ECO:0000313" key="1">
    <source>
        <dbReference type="EMBL" id="MEI2457017.1"/>
    </source>
</evidence>
<protein>
    <submittedName>
        <fullName evidence="2">DUF2164 domain-containing protein</fullName>
    </submittedName>
</protein>
<evidence type="ECO:0000313" key="3">
    <source>
        <dbReference type="Proteomes" id="UP001387215"/>
    </source>
</evidence>
<dbReference type="AlphaFoldDB" id="A0AAU8MUM3"/>
<proteinExistence type="predicted"/>
<accession>A0AAU8MUM3</accession>
<dbReference type="Proteomes" id="UP001387215">
    <property type="component" value="Unassembled WGS sequence"/>
</dbReference>
<dbReference type="EMBL" id="JBANDL010000002">
    <property type="protein sequence ID" value="MEI2457017.1"/>
    <property type="molecule type" value="Genomic_DNA"/>
</dbReference>
<reference evidence="2" key="2">
    <citation type="submission" date="2024-06" db="EMBL/GenBank/DDBJ databases">
        <authorList>
            <person name="Li S."/>
        </authorList>
    </citation>
    <scope>NUCLEOTIDE SEQUENCE</scope>
    <source>
        <strain evidence="2">SR10</strain>
    </source>
</reference>
<evidence type="ECO:0000313" key="2">
    <source>
        <dbReference type="EMBL" id="XCO76001.1"/>
    </source>
</evidence>
<sequence length="84" mass="9567">MPAIRFDAEEKALLVGKLQSYFERELGQPLGRFDGEFLLDFVSEQIGAHYYNRGVRDAQALLAAKFDDLADACYQLEQPTELRP</sequence>
<dbReference type="InterPro" id="IPR018680">
    <property type="entry name" value="DUF2164"/>
</dbReference>
<gene>
    <name evidence="2" type="ORF">ABU614_04190</name>
    <name evidence="1" type="ORF">V2J18_20365</name>
</gene>
<keyword evidence="3" id="KW-1185">Reference proteome</keyword>